<dbReference type="Proteomes" id="UP001215280">
    <property type="component" value="Unassembled WGS sequence"/>
</dbReference>
<reference evidence="2" key="1">
    <citation type="submission" date="2023-03" db="EMBL/GenBank/DDBJ databases">
        <title>Massive genome expansion in bonnet fungi (Mycena s.s.) driven by repeated elements and novel gene families across ecological guilds.</title>
        <authorList>
            <consortium name="Lawrence Berkeley National Laboratory"/>
            <person name="Harder C.B."/>
            <person name="Miyauchi S."/>
            <person name="Viragh M."/>
            <person name="Kuo A."/>
            <person name="Thoen E."/>
            <person name="Andreopoulos B."/>
            <person name="Lu D."/>
            <person name="Skrede I."/>
            <person name="Drula E."/>
            <person name="Henrissat B."/>
            <person name="Morin E."/>
            <person name="Kohler A."/>
            <person name="Barry K."/>
            <person name="LaButti K."/>
            <person name="Morin E."/>
            <person name="Salamov A."/>
            <person name="Lipzen A."/>
            <person name="Mereny Z."/>
            <person name="Hegedus B."/>
            <person name="Baldrian P."/>
            <person name="Stursova M."/>
            <person name="Weitz H."/>
            <person name="Taylor A."/>
            <person name="Grigoriev I.V."/>
            <person name="Nagy L.G."/>
            <person name="Martin F."/>
            <person name="Kauserud H."/>
        </authorList>
    </citation>
    <scope>NUCLEOTIDE SEQUENCE</scope>
    <source>
        <strain evidence="2">CBHHK188m</strain>
    </source>
</reference>
<organism evidence="2 3">
    <name type="scientific">Mycena maculata</name>
    <dbReference type="NCBI Taxonomy" id="230809"/>
    <lineage>
        <taxon>Eukaryota</taxon>
        <taxon>Fungi</taxon>
        <taxon>Dikarya</taxon>
        <taxon>Basidiomycota</taxon>
        <taxon>Agaricomycotina</taxon>
        <taxon>Agaricomycetes</taxon>
        <taxon>Agaricomycetidae</taxon>
        <taxon>Agaricales</taxon>
        <taxon>Marasmiineae</taxon>
        <taxon>Mycenaceae</taxon>
        <taxon>Mycena</taxon>
    </lineage>
</organism>
<evidence type="ECO:0000256" key="1">
    <source>
        <dbReference type="SAM" id="MobiDB-lite"/>
    </source>
</evidence>
<dbReference type="EMBL" id="JARJLG010000335">
    <property type="protein sequence ID" value="KAJ7716221.1"/>
    <property type="molecule type" value="Genomic_DNA"/>
</dbReference>
<feature type="compositionally biased region" description="Basic and acidic residues" evidence="1">
    <location>
        <begin position="15"/>
        <end position="27"/>
    </location>
</feature>
<feature type="region of interest" description="Disordered" evidence="1">
    <location>
        <begin position="1"/>
        <end position="179"/>
    </location>
</feature>
<dbReference type="AlphaFoldDB" id="A0AAD7MGS4"/>
<protein>
    <submittedName>
        <fullName evidence="2">Uncharacterized protein</fullName>
    </submittedName>
</protein>
<keyword evidence="3" id="KW-1185">Reference proteome</keyword>
<name>A0AAD7MGS4_9AGAR</name>
<proteinExistence type="predicted"/>
<evidence type="ECO:0000313" key="3">
    <source>
        <dbReference type="Proteomes" id="UP001215280"/>
    </source>
</evidence>
<accession>A0AAD7MGS4</accession>
<evidence type="ECO:0000313" key="2">
    <source>
        <dbReference type="EMBL" id="KAJ7716221.1"/>
    </source>
</evidence>
<feature type="compositionally biased region" description="Basic and acidic residues" evidence="1">
    <location>
        <begin position="78"/>
        <end position="90"/>
    </location>
</feature>
<gene>
    <name evidence="2" type="ORF">DFH07DRAFT_1014041</name>
</gene>
<sequence>MDTVDSPQISKKRAREPEVQGHEHPQDVVRSFHPGQLNFTPDGKDVASEAESNSGDAPIHEHTGDAVEQAASPGPEQGLDRATVRTEPPPKRRRTHSGSADTEEPGIQQQNEIVPKSAPITTYTFTIEVKGESRSPSPSLLCSGDGSSRVPEIDRPTTPVVSMPTAAPSAVQQPTPPSTPPGVDLFISGAMEIHRPRTPRMPGALPPYAEAQQPTPPSTPLTAQPVFMRPIPAPPPIPLLSEVEIDLWPEVHGYAACGAAAARTQEFIERYLGAVEAIILPLVNNE</sequence>
<comment type="caution">
    <text evidence="2">The sequence shown here is derived from an EMBL/GenBank/DDBJ whole genome shotgun (WGS) entry which is preliminary data.</text>
</comment>